<gene>
    <name evidence="1" type="ORF">METEAL_10520</name>
</gene>
<dbReference type="EMBL" id="AP027080">
    <property type="protein sequence ID" value="BDU71878.1"/>
    <property type="molecule type" value="Genomic_DNA"/>
</dbReference>
<accession>A0AA48GWZ8</accession>
<reference evidence="2" key="1">
    <citation type="journal article" date="2023" name="Int. J. Syst. Evol. Microbiol.">
        <title>Mesoterricola silvestris gen. nov., sp. nov., Mesoterricola sediminis sp. nov., Geothrix oryzae sp. nov., Geothrix edaphica sp. nov., Geothrix rubra sp. nov., and Geothrix limicola sp. nov., six novel members of Acidobacteriota isolated from soils.</title>
        <authorList>
            <person name="Itoh H."/>
            <person name="Sugisawa Y."/>
            <person name="Mise K."/>
            <person name="Xu Z."/>
            <person name="Kuniyasu M."/>
            <person name="Ushijima N."/>
            <person name="Kawano K."/>
            <person name="Kobayashi E."/>
            <person name="Shiratori Y."/>
            <person name="Masuda Y."/>
            <person name="Senoo K."/>
        </authorList>
    </citation>
    <scope>NUCLEOTIDE SEQUENCE [LARGE SCALE GENOMIC DNA]</scope>
    <source>
        <strain evidence="2">W79</strain>
    </source>
</reference>
<protein>
    <submittedName>
        <fullName evidence="1">Uncharacterized protein</fullName>
    </submittedName>
</protein>
<dbReference type="KEGG" id="msil:METEAL_10520"/>
<name>A0AA48GWZ8_9BACT</name>
<evidence type="ECO:0000313" key="2">
    <source>
        <dbReference type="Proteomes" id="UP001238179"/>
    </source>
</evidence>
<proteinExistence type="predicted"/>
<sequence>MTATCVSRIPLVPAAPDVDGGIVDFDGERWFRVSGLDGMPPFFMSVVSDSDHWLFLSSNGALTAGRRDPDHALFPYHADDRIHDSLEHTGGKTLVRVAREGGACLWEPFSDRYQGLYRIRRDLLKSVRGNKIVFEERNEDLGLAFRVAWMTSHRFGFVRRSELVNLGSGRVEAEVLDGLQNVLPAGLGWRFQLEFSTLCDGYKRTELLADTGLALFRLSSIPADRPEPSEALRVNTAWSLGLDSPGHLLSSPGIAAFRRGEAPAEETDVRGRRGAYLVNGALALEPGASREWFVVADVALDAVAVVALRTRLAGGGDLRAELLEDIERGTRGLLERVAGADGLQAGEDERSASRHFSNTLFNIMRGGMPGLGTRIPRDDFRLFVSRSNRDLAARHGALLAALEEAPSRGAFTAALAATGDPDLERLGREYLPLTFSRRHGDPSRPWNIFSIQVREPGGAQIYNYQGNWRDIFQNWEALGFSYPTFLEAMIAKFLGGSTADGHNPYRVLREGFEWETLDPHDPWSFIGYWGDHQVVYLLRLMEASERTYPGALAPLLDRRIFGYADVPYRIKPFDELLADPHRTIEFDAEAHHRILARAEALGADGKLLQGPGGPVRAGLAEKLLVVALAKLSNFIPGAGIWMNTQRPEWNDANNALVGYGVSLVTLCHLRRFLAFCDGLLERDAPVAEEVAAWFGGIAAALASASPEAADTVSGRRALLEALGRAGSSYRKDLYARGRSGRLATIPASALRAFFAGALGHLDHAIRANRRDDGLYHAYNLMGLEEGDISIRRLQPMLEGQVAALSAGILAPAEAADLLDALRRSPLRREDVGSYLLYPDRELPRFLEKNLLPEDAPARIPLLGALVEAGDTSIVVRDVLGRLHFNADFRSRRPLEAALDALGGPAEACRGEVLALYEAVFDHRSFTGRSGTFYKYEGLGCVYWHMVSKLLLAADEARRATPPEDPAFPRLQRHCREIREGLGVHRSPAQVGAIPIDPYSHTPAQGGAQQPGMTGQVKEDFLSRFGDLGVQVEAGRIAFHPAWVPGEEFLTRRGAFTYVDLAGRTRTLDLEPGSLAYTLCQVPVVATRSGAPSLRALLTDGSCRTFPGLSLDLPTSRALFDRTGEIERIEVVLGS</sequence>
<dbReference type="Proteomes" id="UP001238179">
    <property type="component" value="Chromosome"/>
</dbReference>
<dbReference type="RefSeq" id="WP_316414780.1">
    <property type="nucleotide sequence ID" value="NZ_AP027080.1"/>
</dbReference>
<organism evidence="1 2">
    <name type="scientific">Mesoterricola silvestris</name>
    <dbReference type="NCBI Taxonomy" id="2927979"/>
    <lineage>
        <taxon>Bacteria</taxon>
        <taxon>Pseudomonadati</taxon>
        <taxon>Acidobacteriota</taxon>
        <taxon>Holophagae</taxon>
        <taxon>Holophagales</taxon>
        <taxon>Holophagaceae</taxon>
        <taxon>Mesoterricola</taxon>
    </lineage>
</organism>
<keyword evidence="2" id="KW-1185">Reference proteome</keyword>
<evidence type="ECO:0000313" key="1">
    <source>
        <dbReference type="EMBL" id="BDU71878.1"/>
    </source>
</evidence>
<dbReference type="AlphaFoldDB" id="A0AA48GWZ8"/>